<dbReference type="PANTHER" id="PTHR43479:SF16">
    <property type="entry name" value="HTH TETR-TYPE DOMAIN-CONTAINING PROTEIN"/>
    <property type="match status" value="1"/>
</dbReference>
<comment type="caution">
    <text evidence="4">The sequence shown here is derived from an EMBL/GenBank/DDBJ whole genome shotgun (WGS) entry which is preliminary data.</text>
</comment>
<dbReference type="OrthoDB" id="9810250at2"/>
<dbReference type="EMBL" id="AZGF01000016">
    <property type="protein sequence ID" value="KRM11676.1"/>
    <property type="molecule type" value="Genomic_DNA"/>
</dbReference>
<dbReference type="SUPFAM" id="SSF46689">
    <property type="entry name" value="Homeodomain-like"/>
    <property type="match status" value="1"/>
</dbReference>
<feature type="domain" description="HTH tetR-type" evidence="3">
    <location>
        <begin position="7"/>
        <end position="67"/>
    </location>
</feature>
<dbReference type="InterPro" id="IPR050624">
    <property type="entry name" value="HTH-type_Tx_Regulator"/>
</dbReference>
<dbReference type="Gene3D" id="1.10.357.10">
    <property type="entry name" value="Tetracycline Repressor, domain 2"/>
    <property type="match status" value="1"/>
</dbReference>
<gene>
    <name evidence="4" type="ORF">FD16_GL000593</name>
</gene>
<organism evidence="4 5">
    <name type="scientific">Paucilactobacillus suebicus DSM 5007 = KCTC 3549</name>
    <dbReference type="NCBI Taxonomy" id="1423807"/>
    <lineage>
        <taxon>Bacteria</taxon>
        <taxon>Bacillati</taxon>
        <taxon>Bacillota</taxon>
        <taxon>Bacilli</taxon>
        <taxon>Lactobacillales</taxon>
        <taxon>Lactobacillaceae</taxon>
        <taxon>Paucilactobacillus</taxon>
    </lineage>
</organism>
<dbReference type="GO" id="GO:0003677">
    <property type="term" value="F:DNA binding"/>
    <property type="evidence" value="ECO:0007669"/>
    <property type="project" value="UniProtKB-UniRule"/>
</dbReference>
<evidence type="ECO:0000313" key="4">
    <source>
        <dbReference type="EMBL" id="KRM11676.1"/>
    </source>
</evidence>
<dbReference type="eggNOG" id="COG1309">
    <property type="taxonomic scope" value="Bacteria"/>
</dbReference>
<dbReference type="PATRIC" id="fig|1423807.3.peg.602"/>
<dbReference type="InterPro" id="IPR009057">
    <property type="entry name" value="Homeodomain-like_sf"/>
</dbReference>
<dbReference type="PANTHER" id="PTHR43479">
    <property type="entry name" value="ACREF/ENVCD OPERON REPRESSOR-RELATED"/>
    <property type="match status" value="1"/>
</dbReference>
<dbReference type="AlphaFoldDB" id="A0A0R1WBP7"/>
<evidence type="ECO:0000256" key="1">
    <source>
        <dbReference type="ARBA" id="ARBA00023125"/>
    </source>
</evidence>
<evidence type="ECO:0000259" key="3">
    <source>
        <dbReference type="PROSITE" id="PS50977"/>
    </source>
</evidence>
<reference evidence="4 5" key="1">
    <citation type="journal article" date="2015" name="Genome Announc.">
        <title>Expanding the biotechnology potential of lactobacilli through comparative genomics of 213 strains and associated genera.</title>
        <authorList>
            <person name="Sun Z."/>
            <person name="Harris H.M."/>
            <person name="McCann A."/>
            <person name="Guo C."/>
            <person name="Argimon S."/>
            <person name="Zhang W."/>
            <person name="Yang X."/>
            <person name="Jeffery I.B."/>
            <person name="Cooney J.C."/>
            <person name="Kagawa T.F."/>
            <person name="Liu W."/>
            <person name="Song Y."/>
            <person name="Salvetti E."/>
            <person name="Wrobel A."/>
            <person name="Rasinkangas P."/>
            <person name="Parkhill J."/>
            <person name="Rea M.C."/>
            <person name="O'Sullivan O."/>
            <person name="Ritari J."/>
            <person name="Douillard F.P."/>
            <person name="Paul Ross R."/>
            <person name="Yang R."/>
            <person name="Briner A.E."/>
            <person name="Felis G.E."/>
            <person name="de Vos W.M."/>
            <person name="Barrangou R."/>
            <person name="Klaenhammer T.R."/>
            <person name="Caufield P.W."/>
            <person name="Cui Y."/>
            <person name="Zhang H."/>
            <person name="O'Toole P.W."/>
        </authorList>
    </citation>
    <scope>NUCLEOTIDE SEQUENCE [LARGE SCALE GENOMIC DNA]</scope>
    <source>
        <strain evidence="4 5">DSM 5007</strain>
    </source>
</reference>
<keyword evidence="1 2" id="KW-0238">DNA-binding</keyword>
<dbReference type="Pfam" id="PF00440">
    <property type="entry name" value="TetR_N"/>
    <property type="match status" value="1"/>
</dbReference>
<accession>A0A0R1WBP7</accession>
<proteinExistence type="predicted"/>
<dbReference type="STRING" id="1423807.FD16_GL000593"/>
<sequence>MPDLRVRRTLKSIKQAFIDLVNEKGFEDVTVTQIADRAVINRLTFYKHYEDKYDLAQKLIIRFGDDYEEMVVKRNLLARKDLSFSQTFHILGPELQSMFITRNEEVKALKTLQIGSLTLESEIQQVLSKNISHLIHHDTSVLEKYVLSSAITGLINYIIDMEKLPNYKELQQLLADVEKIFDFTN</sequence>
<dbReference type="Proteomes" id="UP000051820">
    <property type="component" value="Unassembled WGS sequence"/>
</dbReference>
<protein>
    <recommendedName>
        <fullName evidence="3">HTH tetR-type domain-containing protein</fullName>
    </recommendedName>
</protein>
<feature type="DNA-binding region" description="H-T-H motif" evidence="2">
    <location>
        <begin position="30"/>
        <end position="49"/>
    </location>
</feature>
<dbReference type="InterPro" id="IPR001647">
    <property type="entry name" value="HTH_TetR"/>
</dbReference>
<dbReference type="PROSITE" id="PS50977">
    <property type="entry name" value="HTH_TETR_2"/>
    <property type="match status" value="1"/>
</dbReference>
<dbReference type="RefSeq" id="WP_010623000.1">
    <property type="nucleotide sequence ID" value="NZ_AZGF01000016.1"/>
</dbReference>
<evidence type="ECO:0000313" key="5">
    <source>
        <dbReference type="Proteomes" id="UP000051820"/>
    </source>
</evidence>
<evidence type="ECO:0000256" key="2">
    <source>
        <dbReference type="PROSITE-ProRule" id="PRU00335"/>
    </source>
</evidence>
<name>A0A0R1WBP7_9LACO</name>
<keyword evidence="5" id="KW-1185">Reference proteome</keyword>